<name>A0ABT2W9G8_9FLAO</name>
<accession>A0ABT2W9G8</accession>
<evidence type="ECO:0000259" key="2">
    <source>
        <dbReference type="Pfam" id="PF19081"/>
    </source>
</evidence>
<proteinExistence type="predicted"/>
<dbReference type="InterPro" id="IPR057078">
    <property type="entry name" value="HYR-4C"/>
</dbReference>
<keyword evidence="1" id="KW-0732">Signal</keyword>
<feature type="signal peptide" evidence="1">
    <location>
        <begin position="1"/>
        <end position="20"/>
    </location>
</feature>
<dbReference type="InterPro" id="IPR044023">
    <property type="entry name" value="Ig_7"/>
</dbReference>
<reference evidence="5" key="1">
    <citation type="submission" date="2023-07" db="EMBL/GenBank/DDBJ databases">
        <title>Chryseobacterium sp. strain PBS4-4 Genome sequencing and assembly.</title>
        <authorList>
            <person name="Jung Y."/>
        </authorList>
    </citation>
    <scope>NUCLEOTIDE SEQUENCE [LARGE SCALE GENOMIC DNA]</scope>
    <source>
        <strain evidence="5">PBS4-4</strain>
    </source>
</reference>
<evidence type="ECO:0008006" key="6">
    <source>
        <dbReference type="Google" id="ProtNLM"/>
    </source>
</evidence>
<feature type="domain" description="Ig-like" evidence="2">
    <location>
        <begin position="849"/>
        <end position="920"/>
    </location>
</feature>
<dbReference type="Pfam" id="PF23237">
    <property type="entry name" value="HYR_4C"/>
    <property type="match status" value="1"/>
</dbReference>
<keyword evidence="5" id="KW-1185">Reference proteome</keyword>
<evidence type="ECO:0000313" key="4">
    <source>
        <dbReference type="EMBL" id="MCU7618858.1"/>
    </source>
</evidence>
<dbReference type="RefSeq" id="WP_263004385.1">
    <property type="nucleotide sequence ID" value="NZ_JAOTEM010000005.1"/>
</dbReference>
<evidence type="ECO:0000256" key="1">
    <source>
        <dbReference type="SAM" id="SignalP"/>
    </source>
</evidence>
<comment type="caution">
    <text evidence="4">The sequence shown here is derived from an EMBL/GenBank/DDBJ whole genome shotgun (WGS) entry which is preliminary data.</text>
</comment>
<dbReference type="EMBL" id="JAOTEM010000005">
    <property type="protein sequence ID" value="MCU7618858.1"/>
    <property type="molecule type" value="Genomic_DNA"/>
</dbReference>
<organism evidence="4 5">
    <name type="scientific">Chryseobacterium edaphi</name>
    <dbReference type="NCBI Taxonomy" id="2976532"/>
    <lineage>
        <taxon>Bacteria</taxon>
        <taxon>Pseudomonadati</taxon>
        <taxon>Bacteroidota</taxon>
        <taxon>Flavobacteriia</taxon>
        <taxon>Flavobacteriales</taxon>
        <taxon>Weeksellaceae</taxon>
        <taxon>Chryseobacterium group</taxon>
        <taxon>Chryseobacterium</taxon>
    </lineage>
</organism>
<dbReference type="Proteomes" id="UP001208649">
    <property type="component" value="Unassembled WGS sequence"/>
</dbReference>
<evidence type="ECO:0000259" key="3">
    <source>
        <dbReference type="Pfam" id="PF23237"/>
    </source>
</evidence>
<sequence length="937" mass="97222">MKLNIFLKAKLLFLMTVLFANSDHLQGQTYPPVVNINSAAPDVITNGAFINSSPATGPSSATMFAGWTAVPNYPYFGGDPVNFPDGKNLVYWERDGTTSGATLTQTGLTGLNYGPSKNGGAQLSLDICWGQANMNASPGGFFAEIQIRVGGVLYAVVNTGAGFNTNAAITYSNGATGNRTVITGPPNNVVKFSPFQNWIIDLPTTTPANGDLEFTFRTANLNPVTNFMDDFVFDNVKLNKYATAGNYTNTYYEDGVGVTIASSTTSVWDANSTNIASGTVTLTNPQSNDRLLVNGLTGNGTFGGISYTNNGSSIAMTSVATKAAYESFIKAITFQDNNPIVTTSPDRIINVQVTDAVTLLPSNISTSTIKVVPVNDVPSFVKGANQNIAQCVTTPQTVNGWATSISKGPADESSQMLNFIVTNTSNSAFSAQPAIDPSGNLTYTLSGTFTGVVTVNVALHDDGGTAFGGVDTSAIQTFFIFIAPTPTAVILATGPTTVCPGASVVLTASPATTYQWYNAFGIIAGATNQQYVATSTGTYYVVETENGCTSANSNSIAVTVQDTVAPVFVASTGTQVVSDVIDFDTAPTTATLPATFPQSFGSGAAMVTINQSVAGTIDYIGITAPTGTPVPYNSTGNALKLLASTDINRTNTLTFPQKIQNLKFAMYDVDGGIQIAFLAYNNGVLQNVTLTPLSTTSQKVTVANSGTPNASLTGVGGGFGDSTRQGGVNVDIPGPIDSIVLVYTMPTTSSSNTANNDITDMSFEHIANTQVAATLPANTTVNCNAIPVAPTLLAADNCGTATVVPTETTAVNTPAAGQSTITRTWTATDGSGNTTVHTQEIVVNGYSAQPTAAANQNICATNFTTLASVVITGTNIKWYADATTTTVLPTSTVLTNGATYYATQTIAGGCESSRLAVTVNLKNCSWINPSLRSKAGK</sequence>
<protein>
    <recommendedName>
        <fullName evidence="6">Ig-like domain-containing protein</fullName>
    </recommendedName>
</protein>
<feature type="domain" description="HYR-like" evidence="3">
    <location>
        <begin position="774"/>
        <end position="839"/>
    </location>
</feature>
<feature type="chain" id="PRO_5046785178" description="Ig-like domain-containing protein" evidence="1">
    <location>
        <begin position="21"/>
        <end position="937"/>
    </location>
</feature>
<evidence type="ECO:0000313" key="5">
    <source>
        <dbReference type="Proteomes" id="UP001208649"/>
    </source>
</evidence>
<dbReference type="Pfam" id="PF19081">
    <property type="entry name" value="Ig_7"/>
    <property type="match status" value="2"/>
</dbReference>
<gene>
    <name evidence="4" type="ORF">NZ698_16885</name>
</gene>
<feature type="domain" description="Ig-like" evidence="2">
    <location>
        <begin position="486"/>
        <end position="561"/>
    </location>
</feature>